<keyword evidence="4 7" id="KW-0547">Nucleotide-binding</keyword>
<feature type="binding site" evidence="7">
    <location>
        <begin position="118"/>
        <end position="121"/>
    </location>
    <ligand>
        <name>GTP</name>
        <dbReference type="ChEBI" id="CHEBI:37565"/>
    </ligand>
</feature>
<evidence type="ECO:0000313" key="12">
    <source>
        <dbReference type="EMBL" id="MBO8432126.1"/>
    </source>
</evidence>
<dbReference type="Pfam" id="PF07650">
    <property type="entry name" value="KH_2"/>
    <property type="match status" value="1"/>
</dbReference>
<dbReference type="GO" id="GO:0000028">
    <property type="term" value="P:ribosomal small subunit assembly"/>
    <property type="evidence" value="ECO:0007669"/>
    <property type="project" value="TreeGrafter"/>
</dbReference>
<keyword evidence="5 7" id="KW-0694">RNA-binding</keyword>
<comment type="function">
    <text evidence="7">An essential GTPase that binds both GDP and GTP, with rapid nucleotide exchange. Plays a role in 16S rRNA processing and 30S ribosomal subunit biogenesis and possibly also in cell cycle regulation and energy metabolism.</text>
</comment>
<organism evidence="12 13">
    <name type="scientific">Candidatus Pullibacteroides excrementavium</name>
    <dbReference type="NCBI Taxonomy" id="2840905"/>
    <lineage>
        <taxon>Bacteria</taxon>
        <taxon>Pseudomonadati</taxon>
        <taxon>Bacteroidota</taxon>
        <taxon>Bacteroidia</taxon>
        <taxon>Bacteroidales</taxon>
        <taxon>Candidatus Pullibacteroides</taxon>
    </lineage>
</organism>
<name>A0A9D9H0T8_9BACT</name>
<dbReference type="PANTHER" id="PTHR42698:SF1">
    <property type="entry name" value="GTPASE ERA, MITOCHONDRIAL"/>
    <property type="match status" value="1"/>
</dbReference>
<evidence type="ECO:0000259" key="10">
    <source>
        <dbReference type="PROSITE" id="PS50823"/>
    </source>
</evidence>
<evidence type="ECO:0000313" key="13">
    <source>
        <dbReference type="Proteomes" id="UP000823612"/>
    </source>
</evidence>
<evidence type="ECO:0000256" key="5">
    <source>
        <dbReference type="ARBA" id="ARBA00022884"/>
    </source>
</evidence>
<dbReference type="SUPFAM" id="SSF52540">
    <property type="entry name" value="P-loop containing nucleoside triphosphate hydrolases"/>
    <property type="match status" value="1"/>
</dbReference>
<dbReference type="AlphaFoldDB" id="A0A9D9H0T8"/>
<dbReference type="NCBIfam" id="NF000908">
    <property type="entry name" value="PRK00089.1"/>
    <property type="match status" value="1"/>
</dbReference>
<keyword evidence="7" id="KW-1003">Cell membrane</keyword>
<feature type="domain" description="Era-type G" evidence="11">
    <location>
        <begin position="3"/>
        <end position="168"/>
    </location>
</feature>
<dbReference type="CDD" id="cd22534">
    <property type="entry name" value="KH-II_Era"/>
    <property type="match status" value="1"/>
</dbReference>
<dbReference type="InterPro" id="IPR006073">
    <property type="entry name" value="GTP-bd"/>
</dbReference>
<feature type="binding site" evidence="7">
    <location>
        <begin position="58"/>
        <end position="62"/>
    </location>
    <ligand>
        <name>GTP</name>
        <dbReference type="ChEBI" id="CHEBI:37565"/>
    </ligand>
</feature>
<keyword evidence="7" id="KW-0963">Cytoplasm</keyword>
<reference evidence="12" key="2">
    <citation type="journal article" date="2021" name="PeerJ">
        <title>Extensive microbial diversity within the chicken gut microbiome revealed by metagenomics and culture.</title>
        <authorList>
            <person name="Gilroy R."/>
            <person name="Ravi A."/>
            <person name="Getino M."/>
            <person name="Pursley I."/>
            <person name="Horton D.L."/>
            <person name="Alikhan N.F."/>
            <person name="Baker D."/>
            <person name="Gharbi K."/>
            <person name="Hall N."/>
            <person name="Watson M."/>
            <person name="Adriaenssens E.M."/>
            <person name="Foster-Nyarko E."/>
            <person name="Jarju S."/>
            <person name="Secka A."/>
            <person name="Antonio M."/>
            <person name="Oren A."/>
            <person name="Chaudhuri R.R."/>
            <person name="La Ragione R."/>
            <person name="Hildebrand F."/>
            <person name="Pallen M.J."/>
        </authorList>
    </citation>
    <scope>NUCLEOTIDE SEQUENCE</scope>
    <source>
        <strain evidence="12">2889</strain>
    </source>
</reference>
<dbReference type="InterPro" id="IPR005662">
    <property type="entry name" value="GTPase_Era-like"/>
</dbReference>
<dbReference type="CDD" id="cd04163">
    <property type="entry name" value="Era"/>
    <property type="match status" value="1"/>
</dbReference>
<dbReference type="PANTHER" id="PTHR42698">
    <property type="entry name" value="GTPASE ERA"/>
    <property type="match status" value="1"/>
</dbReference>
<dbReference type="InterPro" id="IPR015946">
    <property type="entry name" value="KH_dom-like_a/b"/>
</dbReference>
<feature type="binding site" evidence="7">
    <location>
        <begin position="11"/>
        <end position="18"/>
    </location>
    <ligand>
        <name>GTP</name>
        <dbReference type="ChEBI" id="CHEBI:37565"/>
    </ligand>
</feature>
<dbReference type="SUPFAM" id="SSF54814">
    <property type="entry name" value="Prokaryotic type KH domain (KH-domain type II)"/>
    <property type="match status" value="1"/>
</dbReference>
<dbReference type="GO" id="GO:0005829">
    <property type="term" value="C:cytosol"/>
    <property type="evidence" value="ECO:0007669"/>
    <property type="project" value="TreeGrafter"/>
</dbReference>
<dbReference type="FunFam" id="3.30.300.20:FF:000003">
    <property type="entry name" value="GTPase Era"/>
    <property type="match status" value="1"/>
</dbReference>
<dbReference type="Proteomes" id="UP000823612">
    <property type="component" value="Unassembled WGS sequence"/>
</dbReference>
<dbReference type="InterPro" id="IPR030388">
    <property type="entry name" value="G_ERA_dom"/>
</dbReference>
<dbReference type="InterPro" id="IPR005225">
    <property type="entry name" value="Small_GTP-bd"/>
</dbReference>
<comment type="subcellular location">
    <subcellularLocation>
        <location evidence="7">Cytoplasm</location>
    </subcellularLocation>
    <subcellularLocation>
        <location evidence="7">Cell membrane</location>
        <topology evidence="7">Peripheral membrane protein</topology>
    </subcellularLocation>
</comment>
<dbReference type="NCBIfam" id="TIGR00436">
    <property type="entry name" value="era"/>
    <property type="match status" value="1"/>
</dbReference>
<evidence type="ECO:0000256" key="8">
    <source>
        <dbReference type="PROSITE-ProRule" id="PRU01050"/>
    </source>
</evidence>
<dbReference type="GO" id="GO:0005525">
    <property type="term" value="F:GTP binding"/>
    <property type="evidence" value="ECO:0007669"/>
    <property type="project" value="UniProtKB-UniRule"/>
</dbReference>
<dbReference type="InterPro" id="IPR009019">
    <property type="entry name" value="KH_sf_prok-type"/>
</dbReference>
<evidence type="ECO:0000259" key="11">
    <source>
        <dbReference type="PROSITE" id="PS51713"/>
    </source>
</evidence>
<dbReference type="GO" id="GO:0005886">
    <property type="term" value="C:plasma membrane"/>
    <property type="evidence" value="ECO:0007669"/>
    <property type="project" value="UniProtKB-SubCell"/>
</dbReference>
<keyword evidence="3 7" id="KW-0690">Ribosome biogenesis</keyword>
<comment type="subunit">
    <text evidence="7">Monomer.</text>
</comment>
<keyword evidence="6 7" id="KW-0342">GTP-binding</keyword>
<dbReference type="Pfam" id="PF01926">
    <property type="entry name" value="MMR_HSR1"/>
    <property type="match status" value="1"/>
</dbReference>
<dbReference type="EMBL" id="JADIMZ010000032">
    <property type="protein sequence ID" value="MBO8432126.1"/>
    <property type="molecule type" value="Genomic_DNA"/>
</dbReference>
<evidence type="ECO:0000256" key="2">
    <source>
        <dbReference type="ARBA" id="ARBA00020484"/>
    </source>
</evidence>
<feature type="region of interest" description="G4" evidence="8">
    <location>
        <begin position="118"/>
        <end position="121"/>
    </location>
</feature>
<dbReference type="InterPro" id="IPR004044">
    <property type="entry name" value="KH_dom_type_2"/>
</dbReference>
<gene>
    <name evidence="7 12" type="primary">era</name>
    <name evidence="12" type="ORF">IAB08_02375</name>
</gene>
<feature type="region of interest" description="G2" evidence="8">
    <location>
        <begin position="37"/>
        <end position="41"/>
    </location>
</feature>
<dbReference type="PROSITE" id="PS50823">
    <property type="entry name" value="KH_TYPE_2"/>
    <property type="match status" value="1"/>
</dbReference>
<dbReference type="GO" id="GO:0070181">
    <property type="term" value="F:small ribosomal subunit rRNA binding"/>
    <property type="evidence" value="ECO:0007669"/>
    <property type="project" value="UniProtKB-UniRule"/>
</dbReference>
<evidence type="ECO:0000256" key="3">
    <source>
        <dbReference type="ARBA" id="ARBA00022517"/>
    </source>
</evidence>
<dbReference type="Gene3D" id="3.30.300.20">
    <property type="match status" value="1"/>
</dbReference>
<feature type="region of interest" description="G1" evidence="8">
    <location>
        <begin position="11"/>
        <end position="18"/>
    </location>
</feature>
<dbReference type="GO" id="GO:0043024">
    <property type="term" value="F:ribosomal small subunit binding"/>
    <property type="evidence" value="ECO:0007669"/>
    <property type="project" value="TreeGrafter"/>
</dbReference>
<evidence type="ECO:0000256" key="1">
    <source>
        <dbReference type="ARBA" id="ARBA00007921"/>
    </source>
</evidence>
<dbReference type="HAMAP" id="MF_00367">
    <property type="entry name" value="GTPase_Era"/>
    <property type="match status" value="1"/>
</dbReference>
<evidence type="ECO:0000256" key="9">
    <source>
        <dbReference type="RuleBase" id="RU003761"/>
    </source>
</evidence>
<evidence type="ECO:0000256" key="6">
    <source>
        <dbReference type="ARBA" id="ARBA00023134"/>
    </source>
</evidence>
<keyword evidence="7" id="KW-0699">rRNA-binding</keyword>
<evidence type="ECO:0000256" key="7">
    <source>
        <dbReference type="HAMAP-Rule" id="MF_00367"/>
    </source>
</evidence>
<dbReference type="PROSITE" id="PS51713">
    <property type="entry name" value="G_ERA"/>
    <property type="match status" value="1"/>
</dbReference>
<evidence type="ECO:0000256" key="4">
    <source>
        <dbReference type="ARBA" id="ARBA00022741"/>
    </source>
</evidence>
<feature type="region of interest" description="G5" evidence="8">
    <location>
        <begin position="147"/>
        <end position="149"/>
    </location>
</feature>
<sequence length="325" mass="36680">MHKSGFVTIIGNPNAGKSTLMNALLGEELSITSPKAQTTREKVLGILNGADYQIVFSDTPGILNPHYKLQESMLKSIENSVDEADVFILITDVGEDFKNPSIIERVQKTGTPIILLINKIDTVTQEEAMQKISYWQEKLPLAEVIPISALYKFQTQRVLDAILARLPEGPAYYPKDELSDRNLRFFAAETIRKHILLQYKQEIPYSVQVEVEDYKEMPKLDRIGAVIYVEKDSQKGILIGKGGAALKRVGTDARKEFEQFIGKKVFLDLRVKVLKNWRNDDRLLQRFGYDVSKRKPGQDANPDKLAAEAQAALKEMEGLVDGREE</sequence>
<feature type="region of interest" description="G3" evidence="8">
    <location>
        <begin position="58"/>
        <end position="61"/>
    </location>
</feature>
<dbReference type="NCBIfam" id="TIGR00231">
    <property type="entry name" value="small_GTP"/>
    <property type="match status" value="1"/>
</dbReference>
<accession>A0A9D9H0T8</accession>
<dbReference type="Gene3D" id="3.40.50.300">
    <property type="entry name" value="P-loop containing nucleotide triphosphate hydrolases"/>
    <property type="match status" value="1"/>
</dbReference>
<dbReference type="GO" id="GO:0003924">
    <property type="term" value="F:GTPase activity"/>
    <property type="evidence" value="ECO:0007669"/>
    <property type="project" value="UniProtKB-UniRule"/>
</dbReference>
<comment type="similarity">
    <text evidence="1 7 8 9">Belongs to the TRAFAC class TrmE-Era-EngA-EngB-Septin-like GTPase superfamily. Era GTPase family.</text>
</comment>
<proteinExistence type="inferred from homology"/>
<feature type="domain" description="KH type-2" evidence="10">
    <location>
        <begin position="199"/>
        <end position="275"/>
    </location>
</feature>
<dbReference type="InterPro" id="IPR027417">
    <property type="entry name" value="P-loop_NTPase"/>
</dbReference>
<reference evidence="12" key="1">
    <citation type="submission" date="2020-10" db="EMBL/GenBank/DDBJ databases">
        <authorList>
            <person name="Gilroy R."/>
        </authorList>
    </citation>
    <scope>NUCLEOTIDE SEQUENCE</scope>
    <source>
        <strain evidence="12">2889</strain>
    </source>
</reference>
<keyword evidence="7" id="KW-0472">Membrane</keyword>
<protein>
    <recommendedName>
        <fullName evidence="2 7">GTPase Era</fullName>
    </recommendedName>
</protein>
<comment type="caution">
    <text evidence="12">The sequence shown here is derived from an EMBL/GenBank/DDBJ whole genome shotgun (WGS) entry which is preliminary data.</text>
</comment>